<comment type="similarity">
    <text evidence="3">Belongs to the KhpA RNA-binding protein family.</text>
</comment>
<dbReference type="SUPFAM" id="SSF54814">
    <property type="entry name" value="Prokaryotic type KH domain (KH-domain type II)"/>
    <property type="match status" value="1"/>
</dbReference>
<keyword evidence="2 3" id="KW-0694">RNA-binding</keyword>
<keyword evidence="3" id="KW-0961">Cell wall biogenesis/degradation</keyword>
<protein>
    <recommendedName>
        <fullName evidence="3">RNA-binding protein KhpA</fullName>
    </recommendedName>
    <alternativeName>
        <fullName evidence="3">KH-domain protein A</fullName>
    </alternativeName>
</protein>
<proteinExistence type="inferred from homology"/>
<comment type="caution">
    <text evidence="4">The sequence shown here is derived from an EMBL/GenBank/DDBJ whole genome shotgun (WGS) entry which is preliminary data.</text>
</comment>
<evidence type="ECO:0000256" key="2">
    <source>
        <dbReference type="ARBA" id="ARBA00022884"/>
    </source>
</evidence>
<dbReference type="GO" id="GO:0009252">
    <property type="term" value="P:peptidoglycan biosynthetic process"/>
    <property type="evidence" value="ECO:0007669"/>
    <property type="project" value="UniProtKB-UniRule"/>
</dbReference>
<dbReference type="EMBL" id="MGDI01000025">
    <property type="protein sequence ID" value="OGL53399.1"/>
    <property type="molecule type" value="Genomic_DNA"/>
</dbReference>
<dbReference type="InterPro" id="IPR015946">
    <property type="entry name" value="KH_dom-like_a/b"/>
</dbReference>
<comment type="subunit">
    <text evidence="3">Forms a complex with KhpB.</text>
</comment>
<organism evidence="4 5">
    <name type="scientific">Candidatus Schekmanbacteria bacterium RIFCSPLOWO2_12_FULL_38_15</name>
    <dbReference type="NCBI Taxonomy" id="1817883"/>
    <lineage>
        <taxon>Bacteria</taxon>
        <taxon>Candidatus Schekmaniibacteriota</taxon>
    </lineage>
</organism>
<dbReference type="CDD" id="cd22533">
    <property type="entry name" value="KH-II_YlqC-like"/>
    <property type="match status" value="1"/>
</dbReference>
<dbReference type="GO" id="GO:0005737">
    <property type="term" value="C:cytoplasm"/>
    <property type="evidence" value="ECO:0007669"/>
    <property type="project" value="UniProtKB-SubCell"/>
</dbReference>
<name>A0A1F7SI08_9BACT</name>
<dbReference type="PANTHER" id="PTHR34654:SF1">
    <property type="entry name" value="RNA-BINDING PROTEIN KHPA"/>
    <property type="match status" value="1"/>
</dbReference>
<accession>A0A1F7SI08</accession>
<dbReference type="Gene3D" id="3.30.300.20">
    <property type="match status" value="1"/>
</dbReference>
<reference evidence="4 5" key="1">
    <citation type="journal article" date="2016" name="Nat. Commun.">
        <title>Thousands of microbial genomes shed light on interconnected biogeochemical processes in an aquifer system.</title>
        <authorList>
            <person name="Anantharaman K."/>
            <person name="Brown C.T."/>
            <person name="Hug L.A."/>
            <person name="Sharon I."/>
            <person name="Castelle C.J."/>
            <person name="Probst A.J."/>
            <person name="Thomas B.C."/>
            <person name="Singh A."/>
            <person name="Wilkins M.J."/>
            <person name="Karaoz U."/>
            <person name="Brodie E.L."/>
            <person name="Williams K.H."/>
            <person name="Hubbard S.S."/>
            <person name="Banfield J.F."/>
        </authorList>
    </citation>
    <scope>NUCLEOTIDE SEQUENCE [LARGE SCALE GENOMIC DNA]</scope>
</reference>
<dbReference type="AlphaFoldDB" id="A0A1F7SI08"/>
<keyword evidence="3" id="KW-0143">Chaperone</keyword>
<dbReference type="Proteomes" id="UP000178082">
    <property type="component" value="Unassembled WGS sequence"/>
</dbReference>
<dbReference type="InterPro" id="IPR009019">
    <property type="entry name" value="KH_sf_prok-type"/>
</dbReference>
<comment type="subcellular location">
    <subcellularLocation>
        <location evidence="3">Cytoplasm</location>
    </subcellularLocation>
</comment>
<dbReference type="HAMAP" id="MF_00088">
    <property type="entry name" value="KhpA"/>
    <property type="match status" value="1"/>
</dbReference>
<dbReference type="GO" id="GO:0003723">
    <property type="term" value="F:RNA binding"/>
    <property type="evidence" value="ECO:0007669"/>
    <property type="project" value="UniProtKB-UniRule"/>
</dbReference>
<keyword evidence="3" id="KW-0133">Cell shape</keyword>
<keyword evidence="1 3" id="KW-0963">Cytoplasm</keyword>
<comment type="function">
    <text evidence="3">A probable RNA chaperone. Forms a complex with KhpB which binds to cellular RNA and controls its expression. Plays a role in peptidoglycan (PG) homeostasis and cell length regulation.</text>
</comment>
<dbReference type="GO" id="GO:0008360">
    <property type="term" value="P:regulation of cell shape"/>
    <property type="evidence" value="ECO:0007669"/>
    <property type="project" value="UniProtKB-KW"/>
</dbReference>
<dbReference type="Pfam" id="PF13083">
    <property type="entry name" value="KH_KhpA-B"/>
    <property type="match status" value="1"/>
</dbReference>
<dbReference type="InterPro" id="IPR020627">
    <property type="entry name" value="KhpA"/>
</dbReference>
<dbReference type="PANTHER" id="PTHR34654">
    <property type="entry name" value="UPF0109 PROTEIN SCO5592"/>
    <property type="match status" value="1"/>
</dbReference>
<dbReference type="PROSITE" id="PS50084">
    <property type="entry name" value="KH_TYPE_1"/>
    <property type="match status" value="1"/>
</dbReference>
<evidence type="ECO:0000256" key="3">
    <source>
        <dbReference type="HAMAP-Rule" id="MF_00088"/>
    </source>
</evidence>
<sequence length="76" mass="8453">MKELIQIIVQKLVDKPEEVNISITESESTAIIEISVAKDELGLVIGKKGRIINSIRNIMNAVGRKNRKKVIVGIKE</sequence>
<gene>
    <name evidence="3" type="primary">khpA</name>
    <name evidence="4" type="ORF">A3G31_07820</name>
</gene>
<evidence type="ECO:0000256" key="1">
    <source>
        <dbReference type="ARBA" id="ARBA00022490"/>
    </source>
</evidence>
<evidence type="ECO:0000313" key="4">
    <source>
        <dbReference type="EMBL" id="OGL53399.1"/>
    </source>
</evidence>
<dbReference type="GO" id="GO:0071555">
    <property type="term" value="P:cell wall organization"/>
    <property type="evidence" value="ECO:0007669"/>
    <property type="project" value="UniProtKB-KW"/>
</dbReference>
<dbReference type="STRING" id="1817883.A3G31_07820"/>
<evidence type="ECO:0000313" key="5">
    <source>
        <dbReference type="Proteomes" id="UP000178082"/>
    </source>
</evidence>